<proteinExistence type="predicted"/>
<evidence type="ECO:0000259" key="2">
    <source>
        <dbReference type="Pfam" id="PF00534"/>
    </source>
</evidence>
<evidence type="ECO:0008006" key="6">
    <source>
        <dbReference type="Google" id="ProtNLM"/>
    </source>
</evidence>
<evidence type="ECO:0000313" key="4">
    <source>
        <dbReference type="EMBL" id="OGK24688.1"/>
    </source>
</evidence>
<dbReference type="Pfam" id="PF00534">
    <property type="entry name" value="Glycos_transf_1"/>
    <property type="match status" value="1"/>
</dbReference>
<dbReference type="PANTHER" id="PTHR46401:SF2">
    <property type="entry name" value="GLYCOSYLTRANSFERASE WBBK-RELATED"/>
    <property type="match status" value="1"/>
</dbReference>
<dbReference type="EMBL" id="MFZO01000031">
    <property type="protein sequence ID" value="OGK24688.1"/>
    <property type="molecule type" value="Genomic_DNA"/>
</dbReference>
<keyword evidence="1" id="KW-0808">Transferase</keyword>
<gene>
    <name evidence="4" type="ORF">A3C25_01790</name>
</gene>
<evidence type="ECO:0000259" key="3">
    <source>
        <dbReference type="Pfam" id="PF13439"/>
    </source>
</evidence>
<dbReference type="Pfam" id="PF13439">
    <property type="entry name" value="Glyco_transf_4"/>
    <property type="match status" value="1"/>
</dbReference>
<dbReference type="Gene3D" id="3.40.50.2000">
    <property type="entry name" value="Glycogen Phosphorylase B"/>
    <property type="match status" value="2"/>
</dbReference>
<dbReference type="Proteomes" id="UP000177913">
    <property type="component" value="Unassembled WGS sequence"/>
</dbReference>
<evidence type="ECO:0000256" key="1">
    <source>
        <dbReference type="ARBA" id="ARBA00022679"/>
    </source>
</evidence>
<comment type="caution">
    <text evidence="4">The sequence shown here is derived from an EMBL/GenBank/DDBJ whole genome shotgun (WGS) entry which is preliminary data.</text>
</comment>
<sequence>MNILWFTWKDKKNPQAGGAELINEEFAKRLVEDGHQLKFLVAGYKGAKKKETRNGYDIIRVGNRYTVYWKAFRYFRKHLQSWPDLIIEEVNTIPFFTQLYTSSLSVTPSEARNLKNKPQRILLIYQLCREIWFYQFPFPLSLIGYLLEPIYLKFLNKNKVITESESTKKDLLKYGFKKENIFIFPVGINIRRFRKLAKSLEFTLLSFGSIRSMKRTHHQVEAFEIAKKQIPQLKLIVAGDSNNSYGHKVIRVINSSLYKKDITYLERVDEKRKSQLMEHCHLLLATPVKEGWGLVITEANSKGTPAIVYNVDGLRDSVKNNITGLVCRDNTPDDMAKNIIRAFKDKFLYKRLQRNALNFSKSFTFDRSYKEFKKILRL</sequence>
<protein>
    <recommendedName>
        <fullName evidence="6">Glycosyl transferase family 1 domain-containing protein</fullName>
    </recommendedName>
</protein>
<name>A0A1F7H0K6_9BACT</name>
<dbReference type="AlphaFoldDB" id="A0A1F7H0K6"/>
<feature type="domain" description="Glycosyltransferase subfamily 4-like N-terminal" evidence="3">
    <location>
        <begin position="17"/>
        <end position="192"/>
    </location>
</feature>
<dbReference type="SUPFAM" id="SSF53756">
    <property type="entry name" value="UDP-Glycosyltransferase/glycogen phosphorylase"/>
    <property type="match status" value="1"/>
</dbReference>
<dbReference type="InterPro" id="IPR001296">
    <property type="entry name" value="Glyco_trans_1"/>
</dbReference>
<dbReference type="PANTHER" id="PTHR46401">
    <property type="entry name" value="GLYCOSYLTRANSFERASE WBBK-RELATED"/>
    <property type="match status" value="1"/>
</dbReference>
<dbReference type="InterPro" id="IPR028098">
    <property type="entry name" value="Glyco_trans_4-like_N"/>
</dbReference>
<feature type="domain" description="Glycosyl transferase family 1" evidence="2">
    <location>
        <begin position="193"/>
        <end position="356"/>
    </location>
</feature>
<accession>A0A1F7H0K6</accession>
<dbReference type="GO" id="GO:0016757">
    <property type="term" value="F:glycosyltransferase activity"/>
    <property type="evidence" value="ECO:0007669"/>
    <property type="project" value="InterPro"/>
</dbReference>
<dbReference type="CDD" id="cd03801">
    <property type="entry name" value="GT4_PimA-like"/>
    <property type="match status" value="1"/>
</dbReference>
<reference evidence="4 5" key="1">
    <citation type="journal article" date="2016" name="Nat. Commun.">
        <title>Thousands of microbial genomes shed light on interconnected biogeochemical processes in an aquifer system.</title>
        <authorList>
            <person name="Anantharaman K."/>
            <person name="Brown C.T."/>
            <person name="Hug L.A."/>
            <person name="Sharon I."/>
            <person name="Castelle C.J."/>
            <person name="Probst A.J."/>
            <person name="Thomas B.C."/>
            <person name="Singh A."/>
            <person name="Wilkins M.J."/>
            <person name="Karaoz U."/>
            <person name="Brodie E.L."/>
            <person name="Williams K.H."/>
            <person name="Hubbard S.S."/>
            <person name="Banfield J.F."/>
        </authorList>
    </citation>
    <scope>NUCLEOTIDE SEQUENCE [LARGE SCALE GENOMIC DNA]</scope>
</reference>
<organism evidence="4 5">
    <name type="scientific">Candidatus Roizmanbacteria bacterium RIFCSPHIGHO2_02_FULL_38_11</name>
    <dbReference type="NCBI Taxonomy" id="1802039"/>
    <lineage>
        <taxon>Bacteria</taxon>
        <taxon>Candidatus Roizmaniibacteriota</taxon>
    </lineage>
</organism>
<evidence type="ECO:0000313" key="5">
    <source>
        <dbReference type="Proteomes" id="UP000177913"/>
    </source>
</evidence>